<evidence type="ECO:0000259" key="3">
    <source>
        <dbReference type="Pfam" id="PF19051"/>
    </source>
</evidence>
<dbReference type="InterPro" id="IPR000683">
    <property type="entry name" value="Gfo/Idh/MocA-like_OxRdtase_N"/>
</dbReference>
<gene>
    <name evidence="4" type="ORF">A6X21_10735</name>
</gene>
<evidence type="ECO:0000313" key="5">
    <source>
        <dbReference type="Proteomes" id="UP000094828"/>
    </source>
</evidence>
<evidence type="ECO:0000259" key="2">
    <source>
        <dbReference type="Pfam" id="PF01408"/>
    </source>
</evidence>
<dbReference type="Gene3D" id="3.40.50.720">
    <property type="entry name" value="NAD(P)-binding Rossmann-like Domain"/>
    <property type="match status" value="1"/>
</dbReference>
<sequence>MTTPSSPLDRRDFLATTSLGLIAASSITNPTWALEKPLAQSATANGTTSKTADRVRVGVMGLGRGMAHVQSALATPGVELAWICDVDEKRLNSGLKAIAAKQDQASAKIVLPQTTGDFRRILDDRTVDALVIAAPNFWQAPATILACAAGKHVYVEKPGSHDPQEAIWMVEAARKHKRHVQMGNQRRSWPAIQEAISKLHEGVIGRLTYARCWYNNLRKPVGPQSPAAIPAGLNFELWQGPVPRRDYVENLVHYQWHWFWDYGNGELGNNGIHALDLARWGLGGRQGERDHLLAVSYLGGHYHLGKTQESPDTGGCLFDYGTHGILWEGSSSHARRPDKLPFVEFYGEQGSLSIEGSGYRAFDMDGAEIAKNTGTGGDLIHFENFIEAIRGNQPLQAEIEEGQKSTMLCHLGNISWRTGQTLHAREVTSPSAQPADQSDPFVNSSTSSLSRANALWNSTPEINGLWTRPHYAPGFAPQV</sequence>
<comment type="caution">
    <text evidence="4">The sequence shown here is derived from an EMBL/GenBank/DDBJ whole genome shotgun (WGS) entry which is preliminary data.</text>
</comment>
<reference evidence="4 5" key="1">
    <citation type="submission" date="2016-05" db="EMBL/GenBank/DDBJ databases">
        <title>Genomic and physiological characterization of Planctopirus sp. isolated from fresh water lake.</title>
        <authorList>
            <person name="Subhash Y."/>
            <person name="Ramana C."/>
        </authorList>
    </citation>
    <scope>NUCLEOTIDE SEQUENCE [LARGE SCALE GENOMIC DNA]</scope>
    <source>
        <strain evidence="4 5">JC280</strain>
    </source>
</reference>
<protein>
    <submittedName>
        <fullName evidence="4">Dehydrogenase</fullName>
    </submittedName>
</protein>
<keyword evidence="5" id="KW-1185">Reference proteome</keyword>
<dbReference type="Proteomes" id="UP000094828">
    <property type="component" value="Unassembled WGS sequence"/>
</dbReference>
<dbReference type="EMBL" id="LYDR01000150">
    <property type="protein sequence ID" value="ODA28957.1"/>
    <property type="molecule type" value="Genomic_DNA"/>
</dbReference>
<dbReference type="Pfam" id="PF01408">
    <property type="entry name" value="GFO_IDH_MocA"/>
    <property type="match status" value="1"/>
</dbReference>
<dbReference type="RefSeq" id="WP_068850787.1">
    <property type="nucleotide sequence ID" value="NZ_LYDR01000150.1"/>
</dbReference>
<dbReference type="InterPro" id="IPR043906">
    <property type="entry name" value="Gfo/Idh/MocA_OxRdtase_bact_C"/>
</dbReference>
<dbReference type="OrthoDB" id="9788246at2"/>
<dbReference type="Pfam" id="PF19051">
    <property type="entry name" value="GFO_IDH_MocA_C2"/>
    <property type="match status" value="1"/>
</dbReference>
<evidence type="ECO:0000256" key="1">
    <source>
        <dbReference type="SAM" id="MobiDB-lite"/>
    </source>
</evidence>
<feature type="domain" description="Gfo/Idh/MocA-like oxidoreductase N-terminal" evidence="2">
    <location>
        <begin position="55"/>
        <end position="183"/>
    </location>
</feature>
<dbReference type="PROSITE" id="PS51318">
    <property type="entry name" value="TAT"/>
    <property type="match status" value="1"/>
</dbReference>
<feature type="region of interest" description="Disordered" evidence="1">
    <location>
        <begin position="427"/>
        <end position="446"/>
    </location>
</feature>
<feature type="compositionally biased region" description="Polar residues" evidence="1">
    <location>
        <begin position="428"/>
        <end position="446"/>
    </location>
</feature>
<dbReference type="Gene3D" id="3.30.360.10">
    <property type="entry name" value="Dihydrodipicolinate Reductase, domain 2"/>
    <property type="match status" value="1"/>
</dbReference>
<dbReference type="GO" id="GO:0000166">
    <property type="term" value="F:nucleotide binding"/>
    <property type="evidence" value="ECO:0007669"/>
    <property type="project" value="InterPro"/>
</dbReference>
<dbReference type="InterPro" id="IPR036291">
    <property type="entry name" value="NAD(P)-bd_dom_sf"/>
</dbReference>
<accession>A0A1C3E6S5</accession>
<dbReference type="PANTHER" id="PTHR43818:SF5">
    <property type="entry name" value="OXIDOREDUCTASE FAMILY PROTEIN"/>
    <property type="match status" value="1"/>
</dbReference>
<dbReference type="AlphaFoldDB" id="A0A1C3E6S5"/>
<evidence type="ECO:0000313" key="4">
    <source>
        <dbReference type="EMBL" id="ODA28957.1"/>
    </source>
</evidence>
<dbReference type="STRING" id="1841610.A6X21_10735"/>
<dbReference type="PANTHER" id="PTHR43818">
    <property type="entry name" value="BCDNA.GH03377"/>
    <property type="match status" value="1"/>
</dbReference>
<dbReference type="InterPro" id="IPR006311">
    <property type="entry name" value="TAT_signal"/>
</dbReference>
<dbReference type="SUPFAM" id="SSF51735">
    <property type="entry name" value="NAD(P)-binding Rossmann-fold domains"/>
    <property type="match status" value="1"/>
</dbReference>
<proteinExistence type="predicted"/>
<name>A0A1C3E6S5_9PLAN</name>
<dbReference type="InterPro" id="IPR050463">
    <property type="entry name" value="Gfo/Idh/MocA_oxidrdct_glycsds"/>
</dbReference>
<dbReference type="SUPFAM" id="SSF55347">
    <property type="entry name" value="Glyceraldehyde-3-phosphate dehydrogenase-like, C-terminal domain"/>
    <property type="match status" value="1"/>
</dbReference>
<feature type="domain" description="Gfo/Idh/MocA-like oxidoreductase bacterial type C-terminal" evidence="3">
    <location>
        <begin position="226"/>
        <end position="283"/>
    </location>
</feature>
<organism evidence="4 5">
    <name type="scientific">Planctopirus hydrillae</name>
    <dbReference type="NCBI Taxonomy" id="1841610"/>
    <lineage>
        <taxon>Bacteria</taxon>
        <taxon>Pseudomonadati</taxon>
        <taxon>Planctomycetota</taxon>
        <taxon>Planctomycetia</taxon>
        <taxon>Planctomycetales</taxon>
        <taxon>Planctomycetaceae</taxon>
        <taxon>Planctopirus</taxon>
    </lineage>
</organism>